<feature type="transmembrane region" description="Helical" evidence="7">
    <location>
        <begin position="217"/>
        <end position="242"/>
    </location>
</feature>
<evidence type="ECO:0000256" key="2">
    <source>
        <dbReference type="ARBA" id="ARBA00022448"/>
    </source>
</evidence>
<evidence type="ECO:0000313" key="9">
    <source>
        <dbReference type="Proteomes" id="UP000051581"/>
    </source>
</evidence>
<feature type="transmembrane region" description="Helical" evidence="7">
    <location>
        <begin position="254"/>
        <end position="273"/>
    </location>
</feature>
<gene>
    <name evidence="8" type="ORF">FD17_GL000841</name>
</gene>
<evidence type="ECO:0000256" key="6">
    <source>
        <dbReference type="ARBA" id="ARBA00023136"/>
    </source>
</evidence>
<keyword evidence="2" id="KW-0813">Transport</keyword>
<dbReference type="InterPro" id="IPR036458">
    <property type="entry name" value="Na:dicarbo_symporter_sf"/>
</dbReference>
<comment type="caution">
    <text evidence="8">The sequence shown here is derived from an EMBL/GenBank/DDBJ whole genome shotgun (WGS) entry which is preliminary data.</text>
</comment>
<dbReference type="GO" id="GO:0005886">
    <property type="term" value="C:plasma membrane"/>
    <property type="evidence" value="ECO:0007669"/>
    <property type="project" value="UniProtKB-SubCell"/>
</dbReference>
<name>A0A0R1L261_9LACO</name>
<dbReference type="GO" id="GO:0015293">
    <property type="term" value="F:symporter activity"/>
    <property type="evidence" value="ECO:0007669"/>
    <property type="project" value="UniProtKB-KW"/>
</dbReference>
<evidence type="ECO:0000256" key="7">
    <source>
        <dbReference type="SAM" id="Phobius"/>
    </source>
</evidence>
<organism evidence="8 9">
    <name type="scientific">Lentilactobacillus sunkii DSM 19904</name>
    <dbReference type="NCBI Taxonomy" id="1423808"/>
    <lineage>
        <taxon>Bacteria</taxon>
        <taxon>Bacillati</taxon>
        <taxon>Bacillota</taxon>
        <taxon>Bacilli</taxon>
        <taxon>Lactobacillales</taxon>
        <taxon>Lactobacillaceae</taxon>
        <taxon>Lentilactobacillus</taxon>
    </lineage>
</organism>
<keyword evidence="6 7" id="KW-0472">Membrane</keyword>
<dbReference type="InterPro" id="IPR001991">
    <property type="entry name" value="Na-dicarboxylate_symporter"/>
</dbReference>
<protein>
    <submittedName>
        <fullName evidence="8">Sodium dicarboxylate symporter</fullName>
    </submittedName>
</protein>
<dbReference type="PANTHER" id="PTHR42865">
    <property type="entry name" value="PROTON/GLUTAMATE-ASPARTATE SYMPORTER"/>
    <property type="match status" value="1"/>
</dbReference>
<evidence type="ECO:0000256" key="1">
    <source>
        <dbReference type="ARBA" id="ARBA00004651"/>
    </source>
</evidence>
<proteinExistence type="predicted"/>
<feature type="transmembrane region" description="Helical" evidence="7">
    <location>
        <begin position="140"/>
        <end position="161"/>
    </location>
</feature>
<keyword evidence="4 7" id="KW-0812">Transmembrane</keyword>
<dbReference type="PANTHER" id="PTHR42865:SF7">
    <property type="entry name" value="PROTON_GLUTAMATE-ASPARTATE SYMPORTER"/>
    <property type="match status" value="1"/>
</dbReference>
<sequence length="421" mass="44281">MFGGSNLKHISITAQIGIGMIVGAGLGLAFGPKIAGIQLLGNIFLRLIQMAVVLLIFGAVIEALGSLKSDQLGRLGGKTAMWFLITTLIAAVLGLAIGYAVNPGNGIKLASLSTSGTVAKASTNFSQTVLDFFPTNIFDALAKGNVIQVIIFAILFGIVLNRANKDGKFNQVLSLVKQMNQLTVKLVMLVMKLAPIGIAALMAWVTATSGIKVILPLLKFLTAFGLGSMTFLIVLFGFISWYAKVPLRGLVRGFSRIILVAFTTTSSAISLPIEMEDAEGRLGVEKSISQLVLPLGMALNSNGLAMYLSLSCLTLTQLYGMSVSPMSMVKIVLLSVIACLGTVVVPGGGLVALTIVVPTLGLPMQSIAVLAGIDWFSGMFRTVLNVVGDTTTAIAVASDEKSLNREPYKVPANKLAPKHNL</sequence>
<keyword evidence="5 7" id="KW-1133">Transmembrane helix</keyword>
<feature type="transmembrane region" description="Helical" evidence="7">
    <location>
        <begin position="79"/>
        <end position="101"/>
    </location>
</feature>
<dbReference type="SUPFAM" id="SSF118215">
    <property type="entry name" value="Proton glutamate symport protein"/>
    <property type="match status" value="1"/>
</dbReference>
<accession>A0A0R1L261</accession>
<dbReference type="PRINTS" id="PR00173">
    <property type="entry name" value="EDTRNSPORT"/>
</dbReference>
<feature type="transmembrane region" description="Helical" evidence="7">
    <location>
        <begin position="182"/>
        <end position="205"/>
    </location>
</feature>
<dbReference type="Pfam" id="PF00375">
    <property type="entry name" value="SDF"/>
    <property type="match status" value="1"/>
</dbReference>
<evidence type="ECO:0000256" key="4">
    <source>
        <dbReference type="ARBA" id="ARBA00022692"/>
    </source>
</evidence>
<dbReference type="PATRIC" id="fig|1423808.3.peg.845"/>
<evidence type="ECO:0000256" key="3">
    <source>
        <dbReference type="ARBA" id="ARBA00022475"/>
    </source>
</evidence>
<dbReference type="Gene3D" id="1.10.3860.10">
    <property type="entry name" value="Sodium:dicarboxylate symporter"/>
    <property type="match status" value="1"/>
</dbReference>
<evidence type="ECO:0000313" key="8">
    <source>
        <dbReference type="EMBL" id="KRK87779.1"/>
    </source>
</evidence>
<dbReference type="EMBL" id="AZEA01000016">
    <property type="protein sequence ID" value="KRK87779.1"/>
    <property type="molecule type" value="Genomic_DNA"/>
</dbReference>
<reference evidence="8 9" key="1">
    <citation type="journal article" date="2015" name="Genome Announc.">
        <title>Expanding the biotechnology potential of lactobacilli through comparative genomics of 213 strains and associated genera.</title>
        <authorList>
            <person name="Sun Z."/>
            <person name="Harris H.M."/>
            <person name="McCann A."/>
            <person name="Guo C."/>
            <person name="Argimon S."/>
            <person name="Zhang W."/>
            <person name="Yang X."/>
            <person name="Jeffery I.B."/>
            <person name="Cooney J.C."/>
            <person name="Kagawa T.F."/>
            <person name="Liu W."/>
            <person name="Song Y."/>
            <person name="Salvetti E."/>
            <person name="Wrobel A."/>
            <person name="Rasinkangas P."/>
            <person name="Parkhill J."/>
            <person name="Rea M.C."/>
            <person name="O'Sullivan O."/>
            <person name="Ritari J."/>
            <person name="Douillard F.P."/>
            <person name="Paul Ross R."/>
            <person name="Yang R."/>
            <person name="Briner A.E."/>
            <person name="Felis G.E."/>
            <person name="de Vos W.M."/>
            <person name="Barrangou R."/>
            <person name="Klaenhammer T.R."/>
            <person name="Caufield P.W."/>
            <person name="Cui Y."/>
            <person name="Zhang H."/>
            <person name="O'Toole P.W."/>
        </authorList>
    </citation>
    <scope>NUCLEOTIDE SEQUENCE [LARGE SCALE GENOMIC DNA]</scope>
    <source>
        <strain evidence="8 9">DSM 19904</strain>
    </source>
</reference>
<feature type="transmembrane region" description="Helical" evidence="7">
    <location>
        <begin position="43"/>
        <end position="67"/>
    </location>
</feature>
<keyword evidence="9" id="KW-1185">Reference proteome</keyword>
<evidence type="ECO:0000256" key="5">
    <source>
        <dbReference type="ARBA" id="ARBA00022989"/>
    </source>
</evidence>
<keyword evidence="3" id="KW-1003">Cell membrane</keyword>
<dbReference type="AlphaFoldDB" id="A0A0R1L261"/>
<dbReference type="Proteomes" id="UP000051581">
    <property type="component" value="Unassembled WGS sequence"/>
</dbReference>
<comment type="subcellular location">
    <subcellularLocation>
        <location evidence="1">Cell membrane</location>
        <topology evidence="1">Multi-pass membrane protein</topology>
    </subcellularLocation>
</comment>
<feature type="transmembrane region" description="Helical" evidence="7">
    <location>
        <begin position="293"/>
        <end position="315"/>
    </location>
</feature>
<feature type="transmembrane region" description="Helical" evidence="7">
    <location>
        <begin position="12"/>
        <end position="31"/>
    </location>
</feature>
<feature type="transmembrane region" description="Helical" evidence="7">
    <location>
        <begin position="327"/>
        <end position="345"/>
    </location>
</feature>